<feature type="transmembrane region" description="Helical" evidence="8">
    <location>
        <begin position="310"/>
        <end position="334"/>
    </location>
</feature>
<dbReference type="GO" id="GO:0009252">
    <property type="term" value="P:peptidoglycan biosynthetic process"/>
    <property type="evidence" value="ECO:0007669"/>
    <property type="project" value="UniProtKB-UniRule"/>
</dbReference>
<dbReference type="InterPro" id="IPR004268">
    <property type="entry name" value="MurJ"/>
</dbReference>
<feature type="transmembrane region" description="Helical" evidence="8">
    <location>
        <begin position="46"/>
        <end position="70"/>
    </location>
</feature>
<dbReference type="GO" id="GO:0071555">
    <property type="term" value="P:cell wall organization"/>
    <property type="evidence" value="ECO:0007669"/>
    <property type="project" value="UniProtKB-UniRule"/>
</dbReference>
<keyword evidence="5 8" id="KW-0573">Peptidoglycan synthesis</keyword>
<dbReference type="Pfam" id="PF03023">
    <property type="entry name" value="MurJ"/>
    <property type="match status" value="1"/>
</dbReference>
<keyword evidence="11" id="KW-1185">Reference proteome</keyword>
<keyword evidence="8 9" id="KW-0961">Cell wall biogenesis/degradation</keyword>
<dbReference type="GO" id="GO:0005886">
    <property type="term" value="C:plasma membrane"/>
    <property type="evidence" value="ECO:0007669"/>
    <property type="project" value="UniProtKB-SubCell"/>
</dbReference>
<dbReference type="UniPathway" id="UPA00219"/>
<feature type="transmembrane region" description="Helical" evidence="8">
    <location>
        <begin position="157"/>
        <end position="177"/>
    </location>
</feature>
<keyword evidence="4 8" id="KW-0133">Cell shape</keyword>
<feature type="transmembrane region" description="Helical" evidence="8">
    <location>
        <begin position="271"/>
        <end position="289"/>
    </location>
</feature>
<name>A0A0E3GSE1_CLOSL</name>
<comment type="subcellular location">
    <subcellularLocation>
        <location evidence="1 8">Cell membrane</location>
        <topology evidence="1 8">Multi-pass membrane protein</topology>
    </subcellularLocation>
</comment>
<evidence type="ECO:0000256" key="2">
    <source>
        <dbReference type="ARBA" id="ARBA00022475"/>
    </source>
</evidence>
<feature type="transmembrane region" description="Helical" evidence="8">
    <location>
        <begin position="7"/>
        <end position="26"/>
    </location>
</feature>
<keyword evidence="8 9" id="KW-0813">Transport</keyword>
<protein>
    <recommendedName>
        <fullName evidence="8">Probable lipid II flippase MurJ</fullName>
    </recommendedName>
</protein>
<dbReference type="PANTHER" id="PTHR47019:SF1">
    <property type="entry name" value="LIPID II FLIPPASE MURJ"/>
    <property type="match status" value="1"/>
</dbReference>
<dbReference type="PRINTS" id="PR01806">
    <property type="entry name" value="VIRFACTRMVIN"/>
</dbReference>
<evidence type="ECO:0000256" key="3">
    <source>
        <dbReference type="ARBA" id="ARBA00022692"/>
    </source>
</evidence>
<evidence type="ECO:0000256" key="1">
    <source>
        <dbReference type="ARBA" id="ARBA00004651"/>
    </source>
</evidence>
<dbReference type="PANTHER" id="PTHR47019">
    <property type="entry name" value="LIPID II FLIPPASE MURJ"/>
    <property type="match status" value="1"/>
</dbReference>
<accession>A0A0E3GSE1</accession>
<comment type="similarity">
    <text evidence="8 9">Belongs to the MurJ/MviN family.</text>
</comment>
<dbReference type="PIRSF" id="PIRSF002869">
    <property type="entry name" value="MviN"/>
    <property type="match status" value="1"/>
</dbReference>
<comment type="pathway">
    <text evidence="8">Cell wall biogenesis; peptidoglycan biosynthesis.</text>
</comment>
<evidence type="ECO:0000256" key="4">
    <source>
        <dbReference type="ARBA" id="ARBA00022960"/>
    </source>
</evidence>
<feature type="transmembrane region" description="Helical" evidence="8">
    <location>
        <begin position="475"/>
        <end position="495"/>
    </location>
</feature>
<dbReference type="GO" id="GO:0008360">
    <property type="term" value="P:regulation of cell shape"/>
    <property type="evidence" value="ECO:0007669"/>
    <property type="project" value="UniProtKB-UniRule"/>
</dbReference>
<dbReference type="STRING" id="1548.CSCA_4786"/>
<dbReference type="RefSeq" id="WP_029163628.1">
    <property type="nucleotide sequence ID" value="NZ_CP009933.1"/>
</dbReference>
<keyword evidence="3 8" id="KW-0812">Transmembrane</keyword>
<evidence type="ECO:0000256" key="5">
    <source>
        <dbReference type="ARBA" id="ARBA00022984"/>
    </source>
</evidence>
<dbReference type="EMBL" id="CP009933">
    <property type="protein sequence ID" value="AKA71911.1"/>
    <property type="molecule type" value="Genomic_DNA"/>
</dbReference>
<sequence length="513" mass="56032">MSKKTLAKAAVIIMVVSLISKVIGFFRDILISSAFGATGTTDAYTISLTIPNILFGLFGLAITTTFIPILTETYIENGKEKMFEFANSIMNILMIVSLVLCFLGWIFTPEVVKVAAANFTGPKHTLAVYLTKISMINILFLSLNSGYTAILQALDDFIAPALVGIVANVPIIAYILMGNKYGIVGLTVVTIIGYGLQILIQMPWLKKNGYKYSFKINFKDERIKKMLFLIAPVIIGTGVNQINELIQKSLASGLPDGSIYALDLSNKLNQLIYFTFASAIVTVIYPSLTRAGKLTGYEDFKKHITNAVNNINLVTIPACVGLLVLRVPIISAMFMRGAFNERGVRMTSVALLYLVSGLIFWGIRDVFNRAFYAIQDTKTPMINGAIGVIVSAISSVFLVKVMGIGGLTLATTISALVSCILLIIDLKKKIGSINGMEMVVTSSKIFIASGVMGIVIYIINHYLKYSLTGTKGQLMIIILCAVVGILIYIAMLLILRVKELMTIFNLLKSKIKR</sequence>
<reference evidence="10 11" key="1">
    <citation type="journal article" date="2015" name="J. Biotechnol.">
        <title>Complete genome sequence of a malodorant-producing acetogen, Clostridium scatologenes ATCC 25775(T).</title>
        <authorList>
            <person name="Zhu Z."/>
            <person name="Guo T."/>
            <person name="Zheng H."/>
            <person name="Song T."/>
            <person name="Ouyang P."/>
            <person name="Xie J."/>
        </authorList>
    </citation>
    <scope>NUCLEOTIDE SEQUENCE [LARGE SCALE GENOMIC DNA]</scope>
    <source>
        <strain evidence="10 11">ATCC 25775</strain>
    </source>
</reference>
<dbReference type="KEGG" id="csq:CSCA_4786"/>
<dbReference type="NCBIfam" id="TIGR01695">
    <property type="entry name" value="murJ_mviN"/>
    <property type="match status" value="1"/>
</dbReference>
<dbReference type="CDD" id="cd13123">
    <property type="entry name" value="MATE_MurJ_like"/>
    <property type="match status" value="1"/>
</dbReference>
<keyword evidence="7 8" id="KW-0472">Membrane</keyword>
<keyword evidence="6 8" id="KW-1133">Transmembrane helix</keyword>
<evidence type="ECO:0000313" key="10">
    <source>
        <dbReference type="EMBL" id="AKA71911.1"/>
    </source>
</evidence>
<evidence type="ECO:0000256" key="7">
    <source>
        <dbReference type="ARBA" id="ARBA00023136"/>
    </source>
</evidence>
<organism evidence="10 11">
    <name type="scientific">Clostridium scatologenes</name>
    <dbReference type="NCBI Taxonomy" id="1548"/>
    <lineage>
        <taxon>Bacteria</taxon>
        <taxon>Bacillati</taxon>
        <taxon>Bacillota</taxon>
        <taxon>Clostridia</taxon>
        <taxon>Eubacteriales</taxon>
        <taxon>Clostridiaceae</taxon>
        <taxon>Clostridium</taxon>
    </lineage>
</organism>
<proteinExistence type="inferred from homology"/>
<dbReference type="GO" id="GO:0015648">
    <property type="term" value="F:lipid-linked peptidoglycan transporter activity"/>
    <property type="evidence" value="ECO:0007669"/>
    <property type="project" value="UniProtKB-UniRule"/>
</dbReference>
<feature type="transmembrane region" description="Helical" evidence="8">
    <location>
        <begin position="183"/>
        <end position="205"/>
    </location>
</feature>
<keyword evidence="2 8" id="KW-1003">Cell membrane</keyword>
<feature type="transmembrane region" description="Helical" evidence="8">
    <location>
        <begin position="127"/>
        <end position="150"/>
    </location>
</feature>
<evidence type="ECO:0000256" key="6">
    <source>
        <dbReference type="ARBA" id="ARBA00022989"/>
    </source>
</evidence>
<dbReference type="Proteomes" id="UP000033115">
    <property type="component" value="Chromosome"/>
</dbReference>
<dbReference type="GO" id="GO:0034204">
    <property type="term" value="P:lipid translocation"/>
    <property type="evidence" value="ECO:0007669"/>
    <property type="project" value="TreeGrafter"/>
</dbReference>
<evidence type="ECO:0000256" key="9">
    <source>
        <dbReference type="PIRNR" id="PIRNR002869"/>
    </source>
</evidence>
<evidence type="ECO:0000256" key="8">
    <source>
        <dbReference type="HAMAP-Rule" id="MF_02078"/>
    </source>
</evidence>
<dbReference type="AlphaFoldDB" id="A0A0E3GSE1"/>
<evidence type="ECO:0000313" key="11">
    <source>
        <dbReference type="Proteomes" id="UP000033115"/>
    </source>
</evidence>
<dbReference type="HAMAP" id="MF_02078">
    <property type="entry name" value="MurJ_MviN"/>
    <property type="match status" value="1"/>
</dbReference>
<feature type="transmembrane region" description="Helical" evidence="8">
    <location>
        <begin position="379"/>
        <end position="398"/>
    </location>
</feature>
<gene>
    <name evidence="8" type="primary">murJ</name>
    <name evidence="10" type="ORF">CSCA_4786</name>
</gene>
<feature type="transmembrane region" description="Helical" evidence="8">
    <location>
        <begin position="445"/>
        <end position="463"/>
    </location>
</feature>
<feature type="transmembrane region" description="Helical" evidence="8">
    <location>
        <begin position="346"/>
        <end position="367"/>
    </location>
</feature>
<dbReference type="HOGENOM" id="CLU_006797_4_1_9"/>
<dbReference type="InterPro" id="IPR051050">
    <property type="entry name" value="Lipid_II_flippase_MurJ/MviN"/>
</dbReference>
<feature type="transmembrane region" description="Helical" evidence="8">
    <location>
        <begin position="226"/>
        <end position="243"/>
    </location>
</feature>
<comment type="function">
    <text evidence="8 9">Involved in peptidoglycan biosynthesis. Transports lipid-linked peptidoglycan precursors from the inner to the outer leaflet of the cytoplasmic membrane.</text>
</comment>
<feature type="transmembrane region" description="Helical" evidence="8">
    <location>
        <begin position="82"/>
        <end position="107"/>
    </location>
</feature>
<feature type="transmembrane region" description="Helical" evidence="8">
    <location>
        <begin position="404"/>
        <end position="424"/>
    </location>
</feature>